<evidence type="ECO:0000313" key="6">
    <source>
        <dbReference type="EMBL" id="RFF30940.1"/>
    </source>
</evidence>
<reference evidence="6 7" key="1">
    <citation type="submission" date="2018-08" db="EMBL/GenBank/DDBJ databases">
        <title>Wenzhouxiangella salilacus sp. nov., a novel bacterium isolated from a saline lake in Xinjiang Province, China.</title>
        <authorList>
            <person name="Han S."/>
        </authorList>
    </citation>
    <scope>NUCLEOTIDE SEQUENCE [LARGE SCALE GENOMIC DNA]</scope>
    <source>
        <strain evidence="6 7">XDB06</strain>
    </source>
</reference>
<evidence type="ECO:0000256" key="5">
    <source>
        <dbReference type="HAMAP-Rule" id="MF_00821"/>
    </source>
</evidence>
<dbReference type="SUPFAM" id="SSF54611">
    <property type="entry name" value="SecB-like"/>
    <property type="match status" value="1"/>
</dbReference>
<comment type="caution">
    <text evidence="6">The sequence shown here is derived from an EMBL/GenBank/DDBJ whole genome shotgun (WGS) entry which is preliminary data.</text>
</comment>
<dbReference type="GO" id="GO:0051082">
    <property type="term" value="F:unfolded protein binding"/>
    <property type="evidence" value="ECO:0007669"/>
    <property type="project" value="InterPro"/>
</dbReference>
<comment type="subunit">
    <text evidence="5">Homotetramer, a dimer of dimers. One homotetramer interacts with 1 SecA dimer.</text>
</comment>
<dbReference type="PANTHER" id="PTHR36918:SF1">
    <property type="entry name" value="PROTEIN-EXPORT PROTEIN SECB"/>
    <property type="match status" value="1"/>
</dbReference>
<protein>
    <recommendedName>
        <fullName evidence="5">Protein-export protein SecB</fullName>
    </recommendedName>
</protein>
<evidence type="ECO:0000256" key="2">
    <source>
        <dbReference type="ARBA" id="ARBA00022448"/>
    </source>
</evidence>
<proteinExistence type="inferred from homology"/>
<keyword evidence="3 5" id="KW-0653">Protein transport</keyword>
<name>A0A3E1KAT1_9GAMM</name>
<dbReference type="NCBIfam" id="TIGR00809">
    <property type="entry name" value="secB"/>
    <property type="match status" value="1"/>
</dbReference>
<keyword evidence="7" id="KW-1185">Reference proteome</keyword>
<dbReference type="AlphaFoldDB" id="A0A3E1KAT1"/>
<evidence type="ECO:0000256" key="4">
    <source>
        <dbReference type="ARBA" id="ARBA00023010"/>
    </source>
</evidence>
<dbReference type="GO" id="GO:0051262">
    <property type="term" value="P:protein tetramerization"/>
    <property type="evidence" value="ECO:0007669"/>
    <property type="project" value="InterPro"/>
</dbReference>
<dbReference type="Proteomes" id="UP000260351">
    <property type="component" value="Unassembled WGS sequence"/>
</dbReference>
<dbReference type="OrthoDB" id="9795145at2"/>
<comment type="similarity">
    <text evidence="1 5">Belongs to the SecB family.</text>
</comment>
<dbReference type="InterPro" id="IPR035958">
    <property type="entry name" value="SecB-like_sf"/>
</dbReference>
<dbReference type="PANTHER" id="PTHR36918">
    <property type="match status" value="1"/>
</dbReference>
<sequence length="168" mass="18381">MAEEENQQAAAGNEQEAQMAVQHVYLKDASFEAPNVLELNQSGAEPEVNLSLSQRSENVGEGRNHVVLSVTVTSKQGDKTAFLCEVQYGGFFQLTGFSEQQIPYVLNVLCPNVLFPYCRSQIGSMVSAGGFFMPPLQPVNFEAVFRQRLEEASQRQQAEGAESGGESE</sequence>
<dbReference type="GO" id="GO:0006457">
    <property type="term" value="P:protein folding"/>
    <property type="evidence" value="ECO:0007669"/>
    <property type="project" value="UniProtKB-UniRule"/>
</dbReference>
<gene>
    <name evidence="5 6" type="primary">secB</name>
    <name evidence="6" type="ORF">DZC52_06210</name>
</gene>
<dbReference type="Gene3D" id="3.10.420.10">
    <property type="entry name" value="SecB-like"/>
    <property type="match status" value="1"/>
</dbReference>
<organism evidence="6 7">
    <name type="scientific">Wenzhouxiangella sediminis</name>
    <dbReference type="NCBI Taxonomy" id="1792836"/>
    <lineage>
        <taxon>Bacteria</taxon>
        <taxon>Pseudomonadati</taxon>
        <taxon>Pseudomonadota</taxon>
        <taxon>Gammaproteobacteria</taxon>
        <taxon>Chromatiales</taxon>
        <taxon>Wenzhouxiangellaceae</taxon>
        <taxon>Wenzhouxiangella</taxon>
    </lineage>
</organism>
<comment type="subcellular location">
    <subcellularLocation>
        <location evidence="5">Cytoplasm</location>
    </subcellularLocation>
</comment>
<keyword evidence="5" id="KW-0143">Chaperone</keyword>
<keyword evidence="2 5" id="KW-0813">Transport</keyword>
<accession>A0A3E1KAT1</accession>
<comment type="function">
    <text evidence="5">One of the proteins required for the normal export of preproteins out of the cell cytoplasm. It is a molecular chaperone that binds to a subset of precursor proteins, maintaining them in a translocation-competent state. It also specifically binds to its receptor SecA.</text>
</comment>
<dbReference type="EMBL" id="QUZK01000026">
    <property type="protein sequence ID" value="RFF30940.1"/>
    <property type="molecule type" value="Genomic_DNA"/>
</dbReference>
<dbReference type="PRINTS" id="PR01594">
    <property type="entry name" value="SECBCHAPRONE"/>
</dbReference>
<evidence type="ECO:0000313" key="7">
    <source>
        <dbReference type="Proteomes" id="UP000260351"/>
    </source>
</evidence>
<evidence type="ECO:0000256" key="3">
    <source>
        <dbReference type="ARBA" id="ARBA00022927"/>
    </source>
</evidence>
<dbReference type="Pfam" id="PF02556">
    <property type="entry name" value="SecB"/>
    <property type="match status" value="1"/>
</dbReference>
<dbReference type="RefSeq" id="WP_116650265.1">
    <property type="nucleotide sequence ID" value="NZ_QUZK01000026.1"/>
</dbReference>
<dbReference type="InterPro" id="IPR003708">
    <property type="entry name" value="SecB"/>
</dbReference>
<evidence type="ECO:0000256" key="1">
    <source>
        <dbReference type="ARBA" id="ARBA00009990"/>
    </source>
</evidence>
<dbReference type="GO" id="GO:0005737">
    <property type="term" value="C:cytoplasm"/>
    <property type="evidence" value="ECO:0007669"/>
    <property type="project" value="UniProtKB-SubCell"/>
</dbReference>
<dbReference type="GO" id="GO:0015031">
    <property type="term" value="P:protein transport"/>
    <property type="evidence" value="ECO:0007669"/>
    <property type="project" value="UniProtKB-UniRule"/>
</dbReference>
<dbReference type="HAMAP" id="MF_00821">
    <property type="entry name" value="SecB"/>
    <property type="match status" value="1"/>
</dbReference>
<keyword evidence="5" id="KW-0963">Cytoplasm</keyword>
<keyword evidence="4 5" id="KW-0811">Translocation</keyword>